<evidence type="ECO:0000313" key="4">
    <source>
        <dbReference type="EMBL" id="KAH6590382.1"/>
    </source>
</evidence>
<evidence type="ECO:0000256" key="3">
    <source>
        <dbReference type="SAM" id="MobiDB-lite"/>
    </source>
</evidence>
<comment type="caution">
    <text evidence="4">The sequence shown here is derived from an EMBL/GenBank/DDBJ whole genome shotgun (WGS) entry which is preliminary data.</text>
</comment>
<feature type="region of interest" description="Disordered" evidence="3">
    <location>
        <begin position="624"/>
        <end position="643"/>
    </location>
</feature>
<reference evidence="4 5" key="1">
    <citation type="submission" date="2021-02" db="EMBL/GenBank/DDBJ databases">
        <title>Variation within the Batrachochytrium salamandrivorans European outbreak.</title>
        <authorList>
            <person name="Kelly M."/>
            <person name="Pasmans F."/>
            <person name="Shea T.P."/>
            <person name="Munoz J.F."/>
            <person name="Carranza S."/>
            <person name="Cuomo C.A."/>
            <person name="Martel A."/>
        </authorList>
    </citation>
    <scope>NUCLEOTIDE SEQUENCE [LARGE SCALE GENOMIC DNA]</scope>
    <source>
        <strain evidence="4 5">AMFP18/2</strain>
    </source>
</reference>
<accession>A0ABQ8F1F3</accession>
<protein>
    <submittedName>
        <fullName evidence="4">Uncharacterized protein</fullName>
    </submittedName>
</protein>
<name>A0ABQ8F1F3_9FUNG</name>
<evidence type="ECO:0000313" key="5">
    <source>
        <dbReference type="Proteomes" id="UP001648503"/>
    </source>
</evidence>
<dbReference type="EMBL" id="JAFCIX010000433">
    <property type="protein sequence ID" value="KAH6590382.1"/>
    <property type="molecule type" value="Genomic_DNA"/>
</dbReference>
<dbReference type="Proteomes" id="UP001648503">
    <property type="component" value="Unassembled WGS sequence"/>
</dbReference>
<feature type="compositionally biased region" description="Basic residues" evidence="3">
    <location>
        <begin position="365"/>
        <end position="374"/>
    </location>
</feature>
<dbReference type="PANTHER" id="PTHR15454">
    <property type="entry name" value="NISCHARIN RELATED"/>
    <property type="match status" value="1"/>
</dbReference>
<evidence type="ECO:0000256" key="1">
    <source>
        <dbReference type="ARBA" id="ARBA00022614"/>
    </source>
</evidence>
<evidence type="ECO:0000256" key="2">
    <source>
        <dbReference type="ARBA" id="ARBA00022737"/>
    </source>
</evidence>
<feature type="compositionally biased region" description="Polar residues" evidence="3">
    <location>
        <begin position="375"/>
        <end position="390"/>
    </location>
</feature>
<feature type="region of interest" description="Disordered" evidence="3">
    <location>
        <begin position="364"/>
        <end position="390"/>
    </location>
</feature>
<keyword evidence="5" id="KW-1185">Reference proteome</keyword>
<dbReference type="InterPro" id="IPR032675">
    <property type="entry name" value="LRR_dom_sf"/>
</dbReference>
<dbReference type="Gene3D" id="3.80.10.10">
    <property type="entry name" value="Ribonuclease Inhibitor"/>
    <property type="match status" value="2"/>
</dbReference>
<gene>
    <name evidence="4" type="ORF">BASA50_009357</name>
</gene>
<organism evidence="4 5">
    <name type="scientific">Batrachochytrium salamandrivorans</name>
    <dbReference type="NCBI Taxonomy" id="1357716"/>
    <lineage>
        <taxon>Eukaryota</taxon>
        <taxon>Fungi</taxon>
        <taxon>Fungi incertae sedis</taxon>
        <taxon>Chytridiomycota</taxon>
        <taxon>Chytridiomycota incertae sedis</taxon>
        <taxon>Chytridiomycetes</taxon>
        <taxon>Rhizophydiales</taxon>
        <taxon>Rhizophydiales incertae sedis</taxon>
        <taxon>Batrachochytrium</taxon>
    </lineage>
</organism>
<proteinExistence type="predicted"/>
<dbReference type="PANTHER" id="PTHR15454:SF19">
    <property type="entry name" value="LEUCINE-RICH REPEAT-CONTAINING PROTEIN 51"/>
    <property type="match status" value="1"/>
</dbReference>
<keyword evidence="2" id="KW-0677">Repeat</keyword>
<dbReference type="SUPFAM" id="SSF52058">
    <property type="entry name" value="L domain-like"/>
    <property type="match status" value="1"/>
</dbReference>
<sequence length="737" mass="80510">MELLTPIEVYHRMKDHISKYPIKLNTGSLPTYLHISPSQISFLLYPPPNMTSSTQSVASAFRNILGETTGVIIPGHIGNATVGLPPNSSPSQPREVRVFAAAVETPNIAVSSSKTLLKKQAILASSTDGSGQIISKSTSYYASAAYRAKSVDYTSSNPLSLPPQKHIHSISPSSSSQKRVVAFKSHLNHPHQSNETVDLSWILNNKKSADSSEVSHVAQLDPWKDSDFSWSDEAQSLKNLFLKSLCQTQHNDPQKLKSNSSLPSVLTLDFIHKHFETLRLHGQGITHIDAGLSKFVHLKELSLTGNLISVVEHIPTSMVMLHLNANKLNHIPELAHLDHLLHLGLGYNQIDTLCNLRHNDSVRTVKPHQMKKSSRPTVSKSLSQQSRTKATPTAHLLPAGHFINPALSSAILGSVPKDGLSEGLPSTLVSLDLAWNHLCDLEETVACLKKLPNLKILFLQGNPLCMANPYPIYVIRSLPRLVSLDEMLTIDLVRLNTQSISPASMDDMKTVKLRIVATSLTGVSEAVGIENETPNQPPDDYEYFLEFLLGICCLAPVLSHPVPWTPMVLETRFDQIVEFGLCTMIRNAFRDGICVRLFRRRLTYTASSALDNAVPSRVVRAESARRGISSGGTQQMASDQPKLMGSAVSPKKAAERLVKGGAAAGKGAKGKRGAKEDTGMQWVATEAETVMIGKCNLPLLDLVNGQVSQCLRGGCMMLNAMYAQLFIIRTWGVLTLG</sequence>
<keyword evidence="1" id="KW-0433">Leucine-rich repeat</keyword>